<dbReference type="CDD" id="cd03424">
    <property type="entry name" value="NUDIX_ADPRase_Nudt5_UGPPase_Nudt14"/>
    <property type="match status" value="1"/>
</dbReference>
<dbReference type="Gene3D" id="3.90.79.10">
    <property type="entry name" value="Nucleoside Triphosphate Pyrophosphohydrolase"/>
    <property type="match status" value="1"/>
</dbReference>
<dbReference type="AlphaFoldDB" id="A0A5C5VDG8"/>
<gene>
    <name evidence="9" type="primary">nudF</name>
    <name evidence="9" type="ORF">KOR34_08870</name>
</gene>
<sequence>MSDINPTPVYEGRHVSMLRRGGWEYAVRNIARSAVGIVAVTDAGDVVLVEQHRPPVNQTVIELPAGLSGDIVGKEDEALVEAAKRELLEETGYVADRWTELMTGYSSPGLTDESITLFLAEGLQRQGPGGGDASEDITVHEAPLGDVLTWLRSRSAVADLKLLAGLFAASEALRSRKGGD</sequence>
<comment type="catalytic activity">
    <reaction evidence="1">
        <text>GDP-alpha-D-mannose + H2O = alpha-D-mannose 1-phosphate + GMP + 2 H(+)</text>
        <dbReference type="Rhea" id="RHEA:27978"/>
        <dbReference type="ChEBI" id="CHEBI:15377"/>
        <dbReference type="ChEBI" id="CHEBI:15378"/>
        <dbReference type="ChEBI" id="CHEBI:57527"/>
        <dbReference type="ChEBI" id="CHEBI:58115"/>
        <dbReference type="ChEBI" id="CHEBI:58409"/>
    </reaction>
</comment>
<dbReference type="PANTHER" id="PTHR11839:SF18">
    <property type="entry name" value="NUDIX HYDROLASE DOMAIN-CONTAINING PROTEIN"/>
    <property type="match status" value="1"/>
</dbReference>
<dbReference type="RefSeq" id="WP_146562552.1">
    <property type="nucleotide sequence ID" value="NZ_SIHJ01000001.1"/>
</dbReference>
<dbReference type="PANTHER" id="PTHR11839">
    <property type="entry name" value="UDP/ADP-SUGAR PYROPHOSPHATASE"/>
    <property type="match status" value="1"/>
</dbReference>
<evidence type="ECO:0000256" key="5">
    <source>
        <dbReference type="ARBA" id="ARBA00022801"/>
    </source>
</evidence>
<dbReference type="InterPro" id="IPR015797">
    <property type="entry name" value="NUDIX_hydrolase-like_dom_sf"/>
</dbReference>
<evidence type="ECO:0000256" key="4">
    <source>
        <dbReference type="ARBA" id="ARBA00016377"/>
    </source>
</evidence>
<dbReference type="PROSITE" id="PS51462">
    <property type="entry name" value="NUDIX"/>
    <property type="match status" value="1"/>
</dbReference>
<dbReference type="GO" id="GO:0006753">
    <property type="term" value="P:nucleoside phosphate metabolic process"/>
    <property type="evidence" value="ECO:0007669"/>
    <property type="project" value="TreeGrafter"/>
</dbReference>
<evidence type="ECO:0000256" key="2">
    <source>
        <dbReference type="ARBA" id="ARBA00001946"/>
    </source>
</evidence>
<feature type="domain" description="Nudix hydrolase" evidence="8">
    <location>
        <begin position="30"/>
        <end position="164"/>
    </location>
</feature>
<dbReference type="GO" id="GO:0019693">
    <property type="term" value="P:ribose phosphate metabolic process"/>
    <property type="evidence" value="ECO:0007669"/>
    <property type="project" value="TreeGrafter"/>
</dbReference>
<comment type="cofactor">
    <cofactor evidence="2">
        <name>Mg(2+)</name>
        <dbReference type="ChEBI" id="CHEBI:18420"/>
    </cofactor>
</comment>
<dbReference type="Proteomes" id="UP000316714">
    <property type="component" value="Unassembled WGS sequence"/>
</dbReference>
<dbReference type="SUPFAM" id="SSF55811">
    <property type="entry name" value="Nudix"/>
    <property type="match status" value="1"/>
</dbReference>
<dbReference type="InterPro" id="IPR000086">
    <property type="entry name" value="NUDIX_hydrolase_dom"/>
</dbReference>
<dbReference type="OrthoDB" id="9794310at2"/>
<reference evidence="9 10" key="1">
    <citation type="submission" date="2019-02" db="EMBL/GenBank/DDBJ databases">
        <title>Deep-cultivation of Planctomycetes and their phenomic and genomic characterization uncovers novel biology.</title>
        <authorList>
            <person name="Wiegand S."/>
            <person name="Jogler M."/>
            <person name="Boedeker C."/>
            <person name="Pinto D."/>
            <person name="Vollmers J."/>
            <person name="Rivas-Marin E."/>
            <person name="Kohn T."/>
            <person name="Peeters S.H."/>
            <person name="Heuer A."/>
            <person name="Rast P."/>
            <person name="Oberbeckmann S."/>
            <person name="Bunk B."/>
            <person name="Jeske O."/>
            <person name="Meyerdierks A."/>
            <person name="Storesund J.E."/>
            <person name="Kallscheuer N."/>
            <person name="Luecker S."/>
            <person name="Lage O.M."/>
            <person name="Pohl T."/>
            <person name="Merkel B.J."/>
            <person name="Hornburger P."/>
            <person name="Mueller R.-W."/>
            <person name="Bruemmer F."/>
            <person name="Labrenz M."/>
            <person name="Spormann A.M."/>
            <person name="Op Den Camp H."/>
            <person name="Overmann J."/>
            <person name="Amann R."/>
            <person name="Jetten M.S.M."/>
            <person name="Mascher T."/>
            <person name="Medema M.H."/>
            <person name="Devos D.P."/>
            <person name="Kaster A.-K."/>
            <person name="Ovreas L."/>
            <person name="Rohde M."/>
            <person name="Galperin M.Y."/>
            <person name="Jogler C."/>
        </authorList>
    </citation>
    <scope>NUCLEOTIDE SEQUENCE [LARGE SCALE GENOMIC DNA]</scope>
    <source>
        <strain evidence="9 10">KOR34</strain>
    </source>
</reference>
<dbReference type="GO" id="GO:0016787">
    <property type="term" value="F:hydrolase activity"/>
    <property type="evidence" value="ECO:0007669"/>
    <property type="project" value="UniProtKB-KW"/>
</dbReference>
<evidence type="ECO:0000313" key="9">
    <source>
        <dbReference type="EMBL" id="TWT35990.1"/>
    </source>
</evidence>
<protein>
    <recommendedName>
        <fullName evidence="4">GDP-mannose pyrophosphatase</fullName>
    </recommendedName>
    <alternativeName>
        <fullName evidence="6">GDP-mannose hydrolase</fullName>
    </alternativeName>
    <alternativeName>
        <fullName evidence="7">GDPMK</fullName>
    </alternativeName>
</protein>
<evidence type="ECO:0000256" key="3">
    <source>
        <dbReference type="ARBA" id="ARBA00007275"/>
    </source>
</evidence>
<evidence type="ECO:0000313" key="10">
    <source>
        <dbReference type="Proteomes" id="UP000316714"/>
    </source>
</evidence>
<comment type="caution">
    <text evidence="9">The sequence shown here is derived from an EMBL/GenBank/DDBJ whole genome shotgun (WGS) entry which is preliminary data.</text>
</comment>
<dbReference type="Pfam" id="PF00293">
    <property type="entry name" value="NUDIX"/>
    <property type="match status" value="1"/>
</dbReference>
<accession>A0A5C5VDG8</accession>
<dbReference type="EMBL" id="SIHJ01000001">
    <property type="protein sequence ID" value="TWT35990.1"/>
    <property type="molecule type" value="Genomic_DNA"/>
</dbReference>
<evidence type="ECO:0000256" key="7">
    <source>
        <dbReference type="ARBA" id="ARBA00032272"/>
    </source>
</evidence>
<evidence type="ECO:0000256" key="6">
    <source>
        <dbReference type="ARBA" id="ARBA00032162"/>
    </source>
</evidence>
<name>A0A5C5VDG8_9BACT</name>
<organism evidence="9 10">
    <name type="scientific">Posidoniimonas corsicana</name>
    <dbReference type="NCBI Taxonomy" id="1938618"/>
    <lineage>
        <taxon>Bacteria</taxon>
        <taxon>Pseudomonadati</taxon>
        <taxon>Planctomycetota</taxon>
        <taxon>Planctomycetia</taxon>
        <taxon>Pirellulales</taxon>
        <taxon>Lacipirellulaceae</taxon>
        <taxon>Posidoniimonas</taxon>
    </lineage>
</organism>
<evidence type="ECO:0000256" key="1">
    <source>
        <dbReference type="ARBA" id="ARBA00000847"/>
    </source>
</evidence>
<comment type="similarity">
    <text evidence="3">Belongs to the Nudix hydrolase family. NudK subfamily.</text>
</comment>
<proteinExistence type="inferred from homology"/>
<keyword evidence="5 9" id="KW-0378">Hydrolase</keyword>
<evidence type="ECO:0000259" key="8">
    <source>
        <dbReference type="PROSITE" id="PS51462"/>
    </source>
</evidence>
<keyword evidence="10" id="KW-1185">Reference proteome</keyword>